<dbReference type="InterPro" id="IPR018060">
    <property type="entry name" value="HTH_AraC"/>
</dbReference>
<protein>
    <submittedName>
        <fullName evidence="5">Regulatory protein PchR</fullName>
    </submittedName>
</protein>
<dbReference type="SUPFAM" id="SSF46689">
    <property type="entry name" value="Homeodomain-like"/>
    <property type="match status" value="2"/>
</dbReference>
<dbReference type="SMART" id="SM00342">
    <property type="entry name" value="HTH_ARAC"/>
    <property type="match status" value="1"/>
</dbReference>
<keyword evidence="1" id="KW-0805">Transcription regulation</keyword>
<dbReference type="GO" id="GO:0043565">
    <property type="term" value="F:sequence-specific DNA binding"/>
    <property type="evidence" value="ECO:0007669"/>
    <property type="project" value="InterPro"/>
</dbReference>
<evidence type="ECO:0000256" key="2">
    <source>
        <dbReference type="ARBA" id="ARBA00023125"/>
    </source>
</evidence>
<dbReference type="PRINTS" id="PR00032">
    <property type="entry name" value="HTHARAC"/>
</dbReference>
<organism evidence="5 6">
    <name type="scientific">Dorea formicigenerans</name>
    <dbReference type="NCBI Taxonomy" id="39486"/>
    <lineage>
        <taxon>Bacteria</taxon>
        <taxon>Bacillati</taxon>
        <taxon>Bacillota</taxon>
        <taxon>Clostridia</taxon>
        <taxon>Lachnospirales</taxon>
        <taxon>Lachnospiraceae</taxon>
        <taxon>Dorea</taxon>
    </lineage>
</organism>
<evidence type="ECO:0000313" key="6">
    <source>
        <dbReference type="Proteomes" id="UP000358366"/>
    </source>
</evidence>
<keyword evidence="3" id="KW-0804">Transcription</keyword>
<feature type="domain" description="HTH araC/xylS-type" evidence="4">
    <location>
        <begin position="225"/>
        <end position="324"/>
    </location>
</feature>
<dbReference type="Gene3D" id="1.10.10.60">
    <property type="entry name" value="Homeodomain-like"/>
    <property type="match status" value="2"/>
</dbReference>
<evidence type="ECO:0000256" key="3">
    <source>
        <dbReference type="ARBA" id="ARBA00023163"/>
    </source>
</evidence>
<sequence>MRDIKQSIWKLAFQETDIGSHRVISNTKDCVVIRLENESGEGDMIIYQIFDGVYLMYNDFHMEYCESKFQTAETMLAVDYCREGSLQMKCSNGACYVKKSKNVCIDSRTHHKGTMCFPSGHFHGITIGFESDRAEKSLQEQVKAIPINLNSLREKFCGKDNPFIINEDENLQHLFLCLYQVPEKSRIGYFRTKVLELLVYLDAVEIEDVENEKIYFYKGQIEKVKAIQKLITKNIDKNYTIKILAENFDISQTALKKCFRNIYGMPIYRYVKKQRIQKAAELIKENRALSIGDIAYAVGYESGGKFAAAFRKEIGVTPSEYRKQPY</sequence>
<dbReference type="InterPro" id="IPR009057">
    <property type="entry name" value="Homeodomain-like_sf"/>
</dbReference>
<evidence type="ECO:0000259" key="4">
    <source>
        <dbReference type="PROSITE" id="PS01124"/>
    </source>
</evidence>
<dbReference type="InterPro" id="IPR053142">
    <property type="entry name" value="PchR_regulatory_protein"/>
</dbReference>
<proteinExistence type="predicted"/>
<evidence type="ECO:0000256" key="1">
    <source>
        <dbReference type="ARBA" id="ARBA00023015"/>
    </source>
</evidence>
<evidence type="ECO:0000313" key="5">
    <source>
        <dbReference type="EMBL" id="VUX11627.1"/>
    </source>
</evidence>
<dbReference type="InterPro" id="IPR020449">
    <property type="entry name" value="Tscrpt_reg_AraC-type_HTH"/>
</dbReference>
<dbReference type="Pfam" id="PF12833">
    <property type="entry name" value="HTH_18"/>
    <property type="match status" value="1"/>
</dbReference>
<gene>
    <name evidence="5" type="primary">pchR_1</name>
    <name evidence="5" type="ORF">DFSSTS7063_01900</name>
</gene>
<dbReference type="GO" id="GO:0003700">
    <property type="term" value="F:DNA-binding transcription factor activity"/>
    <property type="evidence" value="ECO:0007669"/>
    <property type="project" value="InterPro"/>
</dbReference>
<keyword evidence="2" id="KW-0238">DNA-binding</keyword>
<name>A0A564TWI0_9FIRM</name>
<dbReference type="InterPro" id="IPR018062">
    <property type="entry name" value="HTH_AraC-typ_CS"/>
</dbReference>
<reference evidence="5 6" key="1">
    <citation type="submission" date="2019-07" db="EMBL/GenBank/DDBJ databases">
        <authorList>
            <person name="Hibberd C M."/>
            <person name="Gehrig L. J."/>
            <person name="Chang H.-W."/>
            <person name="Venkatesh S."/>
        </authorList>
    </citation>
    <scope>NUCLEOTIDE SEQUENCE [LARGE SCALE GENOMIC DNA]</scope>
    <source>
        <strain evidence="5">Dorea_formicigenerans_SSTS_Bg7063</strain>
    </source>
</reference>
<dbReference type="PROSITE" id="PS00041">
    <property type="entry name" value="HTH_ARAC_FAMILY_1"/>
    <property type="match status" value="1"/>
</dbReference>
<dbReference type="PANTHER" id="PTHR47893:SF1">
    <property type="entry name" value="REGULATORY PROTEIN PCHR"/>
    <property type="match status" value="1"/>
</dbReference>
<dbReference type="PROSITE" id="PS01124">
    <property type="entry name" value="HTH_ARAC_FAMILY_2"/>
    <property type="match status" value="1"/>
</dbReference>
<dbReference type="RefSeq" id="WP_144124762.1">
    <property type="nucleotide sequence ID" value="NZ_CABHNI010000032.1"/>
</dbReference>
<dbReference type="EMBL" id="CABHNI010000032">
    <property type="protein sequence ID" value="VUX11627.1"/>
    <property type="molecule type" value="Genomic_DNA"/>
</dbReference>
<dbReference type="AlphaFoldDB" id="A0A564TWI0"/>
<dbReference type="PANTHER" id="PTHR47893">
    <property type="entry name" value="REGULATORY PROTEIN PCHR"/>
    <property type="match status" value="1"/>
</dbReference>
<dbReference type="Proteomes" id="UP000358366">
    <property type="component" value="Unassembled WGS sequence"/>
</dbReference>
<accession>A0A564TWI0</accession>